<evidence type="ECO:0000256" key="4">
    <source>
        <dbReference type="ARBA" id="ARBA00023163"/>
    </source>
</evidence>
<keyword evidence="3" id="KW-0238">DNA-binding</keyword>
<accession>A0A7Y5AUS3</accession>
<dbReference type="GO" id="GO:0000976">
    <property type="term" value="F:transcription cis-regulatory region binding"/>
    <property type="evidence" value="ECO:0007669"/>
    <property type="project" value="TreeGrafter"/>
</dbReference>
<dbReference type="SUPFAM" id="SSF53850">
    <property type="entry name" value="Periplasmic binding protein-like II"/>
    <property type="match status" value="1"/>
</dbReference>
<evidence type="ECO:0000256" key="3">
    <source>
        <dbReference type="ARBA" id="ARBA00023125"/>
    </source>
</evidence>
<dbReference type="PROSITE" id="PS50931">
    <property type="entry name" value="HTH_LYSR"/>
    <property type="match status" value="1"/>
</dbReference>
<dbReference type="InterPro" id="IPR005119">
    <property type="entry name" value="LysR_subst-bd"/>
</dbReference>
<dbReference type="Gene3D" id="3.40.190.290">
    <property type="match status" value="1"/>
</dbReference>
<dbReference type="Pfam" id="PF00126">
    <property type="entry name" value="HTH_1"/>
    <property type="match status" value="1"/>
</dbReference>
<name>A0A7Y5AUS3_9GAMM</name>
<protein>
    <submittedName>
        <fullName evidence="6">LysR family transcriptional regulator</fullName>
    </submittedName>
</protein>
<evidence type="ECO:0000256" key="2">
    <source>
        <dbReference type="ARBA" id="ARBA00023015"/>
    </source>
</evidence>
<reference evidence="6 7" key="1">
    <citation type="submission" date="2020-06" db="EMBL/GenBank/DDBJ databases">
        <title>Rheinheimera sp. nov., a marine bacterium isolated from coastal.</title>
        <authorList>
            <person name="Yu Q."/>
            <person name="Qi Y."/>
            <person name="Pu J."/>
        </authorList>
    </citation>
    <scope>NUCLEOTIDE SEQUENCE [LARGE SCALE GENOMIC DNA]</scope>
    <source>
        <strain evidence="6 7">YQF-2</strain>
    </source>
</reference>
<keyword evidence="2" id="KW-0805">Transcription regulation</keyword>
<dbReference type="InterPro" id="IPR000847">
    <property type="entry name" value="LysR_HTH_N"/>
</dbReference>
<evidence type="ECO:0000259" key="5">
    <source>
        <dbReference type="PROSITE" id="PS50931"/>
    </source>
</evidence>
<keyword evidence="4" id="KW-0804">Transcription</keyword>
<comment type="similarity">
    <text evidence="1">Belongs to the LysR transcriptional regulatory family.</text>
</comment>
<dbReference type="AlphaFoldDB" id="A0A7Y5AUS3"/>
<dbReference type="PANTHER" id="PTHR30126:SF4">
    <property type="entry name" value="LYSR FAMILY TRANSCRIPTIONAL REGULATOR"/>
    <property type="match status" value="1"/>
</dbReference>
<dbReference type="Pfam" id="PF03466">
    <property type="entry name" value="LysR_substrate"/>
    <property type="match status" value="1"/>
</dbReference>
<dbReference type="Gene3D" id="1.10.10.10">
    <property type="entry name" value="Winged helix-like DNA-binding domain superfamily/Winged helix DNA-binding domain"/>
    <property type="match status" value="1"/>
</dbReference>
<dbReference type="PANTHER" id="PTHR30126">
    <property type="entry name" value="HTH-TYPE TRANSCRIPTIONAL REGULATOR"/>
    <property type="match status" value="1"/>
</dbReference>
<dbReference type="SUPFAM" id="SSF46785">
    <property type="entry name" value="Winged helix' DNA-binding domain"/>
    <property type="match status" value="1"/>
</dbReference>
<dbReference type="Proteomes" id="UP000523161">
    <property type="component" value="Unassembled WGS sequence"/>
</dbReference>
<dbReference type="InterPro" id="IPR036388">
    <property type="entry name" value="WH-like_DNA-bd_sf"/>
</dbReference>
<dbReference type="RefSeq" id="WP_173502665.1">
    <property type="nucleotide sequence ID" value="NZ_JABSOD010000030.1"/>
</dbReference>
<gene>
    <name evidence="6" type="ORF">HRH59_18020</name>
</gene>
<dbReference type="FunFam" id="1.10.10.10:FF:000001">
    <property type="entry name" value="LysR family transcriptional regulator"/>
    <property type="match status" value="1"/>
</dbReference>
<evidence type="ECO:0000256" key="1">
    <source>
        <dbReference type="ARBA" id="ARBA00009437"/>
    </source>
</evidence>
<proteinExistence type="inferred from homology"/>
<evidence type="ECO:0000313" key="6">
    <source>
        <dbReference type="EMBL" id="NRQ44439.1"/>
    </source>
</evidence>
<keyword evidence="7" id="KW-1185">Reference proteome</keyword>
<organism evidence="6 7">
    <name type="scientific">Rheinheimera lutimaris</name>
    <dbReference type="NCBI Taxonomy" id="2740584"/>
    <lineage>
        <taxon>Bacteria</taxon>
        <taxon>Pseudomonadati</taxon>
        <taxon>Pseudomonadota</taxon>
        <taxon>Gammaproteobacteria</taxon>
        <taxon>Chromatiales</taxon>
        <taxon>Chromatiaceae</taxon>
        <taxon>Rheinheimera</taxon>
    </lineage>
</organism>
<sequence>MHNVLSLDALRALDAIDRKGSFAAAAEALYKVPSALSYTIAKLESDLGVALFDRSKQRAQLTPAGQLLLEQGRTLLHAANQLQNAVKQLDTGWETQLVIAKDSIIPNAPLLDVIGRFLQLGKITQVLVKEEVMAGGWEALQTGRADIAVGVSGDLPKGQFNLLPLGEAEFVFAVAPHHQLAALDRIVGIEDVQQFAAIIVADSALDAPKRSSGLFDTRQRVIVSNMQAKIDAQKQGLGIGFVPRHLITDELARGELIAKACSIPRDKVPVYLAWHKHSQGQALAWFSQQLTVLQWQQVLQPATWS</sequence>
<comment type="caution">
    <text evidence="6">The sequence shown here is derived from an EMBL/GenBank/DDBJ whole genome shotgun (WGS) entry which is preliminary data.</text>
</comment>
<dbReference type="EMBL" id="JABSOD010000030">
    <property type="protein sequence ID" value="NRQ44439.1"/>
    <property type="molecule type" value="Genomic_DNA"/>
</dbReference>
<evidence type="ECO:0000313" key="7">
    <source>
        <dbReference type="Proteomes" id="UP000523161"/>
    </source>
</evidence>
<feature type="domain" description="HTH lysR-type" evidence="5">
    <location>
        <begin position="5"/>
        <end position="62"/>
    </location>
</feature>
<dbReference type="GO" id="GO:0003700">
    <property type="term" value="F:DNA-binding transcription factor activity"/>
    <property type="evidence" value="ECO:0007669"/>
    <property type="project" value="InterPro"/>
</dbReference>
<dbReference type="InterPro" id="IPR036390">
    <property type="entry name" value="WH_DNA-bd_sf"/>
</dbReference>